<accession>A0ABT5VJP6</accession>
<gene>
    <name evidence="1" type="ORF">N7Z68_20205</name>
</gene>
<comment type="caution">
    <text evidence="1">The sequence shown here is derived from an EMBL/GenBank/DDBJ whole genome shotgun (WGS) entry which is preliminary data.</text>
</comment>
<sequence>MIIYALSGASGTGKSTSALSFAYEKNIPAIIDDGLLIVRGKKVAGTSAKFEKNYITAVKRATFHFEDHKKEVQEAIKIYNLAKILIIGTSPKMVKRICSTLELGDIDHLIDISEIRSSREIKMALYVRLTQGKHVIPIPHRQVEQSFFKRLIKQGMKIFSQKEEVIGETTVVYPDFDSNSIRISKKVLTSIAAYECEQISEVKQCHQATVQMTALPTVDLTVSLHHPPLRTIQDIGEHIQSRVQQAFLKYLQLELHSIHIHFVKK</sequence>
<dbReference type="EMBL" id="JAOTPO010000019">
    <property type="protein sequence ID" value="MDE5415675.1"/>
    <property type="molecule type" value="Genomic_DNA"/>
</dbReference>
<protein>
    <recommendedName>
        <fullName evidence="3">Asp23/Gls24 family envelope stress response protein</fullName>
    </recommendedName>
</protein>
<dbReference type="RefSeq" id="WP_275120276.1">
    <property type="nucleotide sequence ID" value="NZ_JAOTPO010000019.1"/>
</dbReference>
<evidence type="ECO:0000313" key="1">
    <source>
        <dbReference type="EMBL" id="MDE5415675.1"/>
    </source>
</evidence>
<name>A0ABT5VJP6_9BACI</name>
<dbReference type="Proteomes" id="UP001148125">
    <property type="component" value="Unassembled WGS sequence"/>
</dbReference>
<reference evidence="1" key="1">
    <citation type="submission" date="2024-05" db="EMBL/GenBank/DDBJ databases">
        <title>Alkalihalobacillus sp. strain MEB203 novel alkaliphilic bacterium from Lonar Lake, India.</title>
        <authorList>
            <person name="Joshi A."/>
            <person name="Thite S."/>
            <person name="Mengade P."/>
        </authorList>
    </citation>
    <scope>NUCLEOTIDE SEQUENCE</scope>
    <source>
        <strain evidence="1">MEB 203</strain>
    </source>
</reference>
<organism evidence="1 2">
    <name type="scientific">Alkalihalobacterium chitinilyticum</name>
    <dbReference type="NCBI Taxonomy" id="2980103"/>
    <lineage>
        <taxon>Bacteria</taxon>
        <taxon>Bacillati</taxon>
        <taxon>Bacillota</taxon>
        <taxon>Bacilli</taxon>
        <taxon>Bacillales</taxon>
        <taxon>Bacillaceae</taxon>
        <taxon>Alkalihalobacterium</taxon>
    </lineage>
</organism>
<evidence type="ECO:0008006" key="3">
    <source>
        <dbReference type="Google" id="ProtNLM"/>
    </source>
</evidence>
<keyword evidence="2" id="KW-1185">Reference proteome</keyword>
<proteinExistence type="predicted"/>
<evidence type="ECO:0000313" key="2">
    <source>
        <dbReference type="Proteomes" id="UP001148125"/>
    </source>
</evidence>